<evidence type="ECO:0000256" key="1">
    <source>
        <dbReference type="SAM" id="MobiDB-lite"/>
    </source>
</evidence>
<feature type="region of interest" description="Disordered" evidence="1">
    <location>
        <begin position="1"/>
        <end position="23"/>
    </location>
</feature>
<feature type="transmembrane region" description="Helical" evidence="2">
    <location>
        <begin position="28"/>
        <end position="50"/>
    </location>
</feature>
<name>A0ABQ2C4E5_9LACO</name>
<keyword evidence="2" id="KW-0472">Membrane</keyword>
<evidence type="ECO:0000256" key="2">
    <source>
        <dbReference type="SAM" id="Phobius"/>
    </source>
</evidence>
<evidence type="ECO:0000313" key="4">
    <source>
        <dbReference type="EMBL" id="GGI62308.1"/>
    </source>
</evidence>
<dbReference type="Pfam" id="PF03413">
    <property type="entry name" value="PepSY"/>
    <property type="match status" value="2"/>
</dbReference>
<dbReference type="EMBL" id="BMDS01000001">
    <property type="protein sequence ID" value="GGI62308.1"/>
    <property type="molecule type" value="Genomic_DNA"/>
</dbReference>
<keyword evidence="5" id="KW-1185">Reference proteome</keyword>
<organism evidence="4 5">
    <name type="scientific">Limosilactobacillus caviae</name>
    <dbReference type="NCBI Taxonomy" id="1769424"/>
    <lineage>
        <taxon>Bacteria</taxon>
        <taxon>Bacillati</taxon>
        <taxon>Bacillota</taxon>
        <taxon>Bacilli</taxon>
        <taxon>Lactobacillales</taxon>
        <taxon>Lactobacillaceae</taxon>
        <taxon>Limosilactobacillus</taxon>
    </lineage>
</organism>
<reference evidence="5" key="1">
    <citation type="journal article" date="2019" name="Int. J. Syst. Evol. Microbiol.">
        <title>The Global Catalogue of Microorganisms (GCM) 10K type strain sequencing project: providing services to taxonomists for standard genome sequencing and annotation.</title>
        <authorList>
            <consortium name="The Broad Institute Genomics Platform"/>
            <consortium name="The Broad Institute Genome Sequencing Center for Infectious Disease"/>
            <person name="Wu L."/>
            <person name="Ma J."/>
        </authorList>
    </citation>
    <scope>NUCLEOTIDE SEQUENCE [LARGE SCALE GENOMIC DNA]</scope>
    <source>
        <strain evidence="5">CCM 8609</strain>
    </source>
</reference>
<proteinExistence type="predicted"/>
<accession>A0ABQ2C4E5</accession>
<feature type="domain" description="PepSY" evidence="3">
    <location>
        <begin position="150"/>
        <end position="209"/>
    </location>
</feature>
<comment type="caution">
    <text evidence="4">The sequence shown here is derived from an EMBL/GenBank/DDBJ whole genome shotgun (WGS) entry which is preliminary data.</text>
</comment>
<feature type="domain" description="PepSY" evidence="3">
    <location>
        <begin position="73"/>
        <end position="131"/>
    </location>
</feature>
<sequence>MNKKTDKNQNSQQNDPQQKKHTKLTKKMIVTMSICGGLLLGAGGTLGIMASHDHHEDVIAAVQRKKANKADIKIDQQAAIDKFNEKYKDKQINEVKLEPDHGQYVYKIKGFDNTNEYKVKVNAKNGKVISSKTEKLENGDKKYSLDPSKAISRDEANTIAEKAAKKGSGVEWELKQETKNKSVWEVKVTDNNKTKEVNINATSKKVLGVDNDH</sequence>
<evidence type="ECO:0000259" key="3">
    <source>
        <dbReference type="Pfam" id="PF03413"/>
    </source>
</evidence>
<keyword evidence="2" id="KW-1133">Transmembrane helix</keyword>
<keyword evidence="2" id="KW-0812">Transmembrane</keyword>
<gene>
    <name evidence="4" type="ORF">GCM10011459_01420</name>
</gene>
<dbReference type="Proteomes" id="UP000603295">
    <property type="component" value="Unassembled WGS sequence"/>
</dbReference>
<protein>
    <recommendedName>
        <fullName evidence="3">PepSY domain-containing protein</fullName>
    </recommendedName>
</protein>
<dbReference type="InterPro" id="IPR025711">
    <property type="entry name" value="PepSY"/>
</dbReference>
<dbReference type="Gene3D" id="3.10.450.40">
    <property type="match status" value="2"/>
</dbReference>
<evidence type="ECO:0000313" key="5">
    <source>
        <dbReference type="Proteomes" id="UP000603295"/>
    </source>
</evidence>
<dbReference type="RefSeq" id="WP_188357589.1">
    <property type="nucleotide sequence ID" value="NZ_BMDS01000001.1"/>
</dbReference>